<dbReference type="AlphaFoldDB" id="G9WHP0"/>
<dbReference type="PATRIC" id="fig|1045004.4.peg.494"/>
<dbReference type="HOGENOM" id="CLU_088433_1_0_9"/>
<comment type="caution">
    <text evidence="2">The sequence shown here is derived from an EMBL/GenBank/DDBJ whole genome shotgun (WGS) entry which is preliminary data.</text>
</comment>
<dbReference type="InterPro" id="IPR025139">
    <property type="entry name" value="DUF4062"/>
</dbReference>
<dbReference type="RefSeq" id="WP_007745007.1">
    <property type="nucleotide sequence ID" value="NZ_CM001398.1"/>
</dbReference>
<protein>
    <submittedName>
        <fullName evidence="2">Serine/threonine kinase</fullName>
    </submittedName>
</protein>
<keyword evidence="3" id="KW-1185">Reference proteome</keyword>
<reference evidence="2 3" key="1">
    <citation type="journal article" date="2012" name="PLoS ONE">
        <title>Functional divergence in the genus oenococcus as predicted by genome sequencing of the newly-described species, Oenococcus kitaharae.</title>
        <authorList>
            <person name="Borneman A.R."/>
            <person name="McCarthy J.M."/>
            <person name="Chambers P.J."/>
            <person name="Bartowsky E.J."/>
        </authorList>
    </citation>
    <scope>NUCLEOTIDE SEQUENCE [LARGE SCALE GENOMIC DNA]</scope>
    <source>
        <strain evidence="3">DSM17330</strain>
    </source>
</reference>
<proteinExistence type="predicted"/>
<feature type="domain" description="DUF4062" evidence="1">
    <location>
        <begin position="7"/>
        <end position="89"/>
    </location>
</feature>
<dbReference type="GO" id="GO:0016301">
    <property type="term" value="F:kinase activity"/>
    <property type="evidence" value="ECO:0007669"/>
    <property type="project" value="UniProtKB-KW"/>
</dbReference>
<sequence length="184" mass="21254">MENRKLQVFISSTYTDLKEERQVAVQAVLRSGNIPAGMELFKADDKSQMAVIDNWIDQSDVYLLILGGRYGSLDKESNKSYTQLEYEYALSKQTPVFAIVLSDKFLQDKANKTSKETIYEQQNRTLYNNFKDQVTSKMVEFASDAKDIRSSILAKMYDFKDDKKLIGWIRTNEVEQNSSLLRTE</sequence>
<keyword evidence="2" id="KW-0808">Transferase</keyword>
<evidence type="ECO:0000259" key="1">
    <source>
        <dbReference type="Pfam" id="PF13271"/>
    </source>
</evidence>
<gene>
    <name evidence="2" type="ORF">OKIT_0498</name>
</gene>
<dbReference type="Pfam" id="PF13271">
    <property type="entry name" value="DUF4062"/>
    <property type="match status" value="1"/>
</dbReference>
<keyword evidence="2" id="KW-0418">Kinase</keyword>
<dbReference type="EMBL" id="AFVZ01000001">
    <property type="protein sequence ID" value="EHN58614.1"/>
    <property type="molecule type" value="Genomic_DNA"/>
</dbReference>
<accession>G9WHP0</accession>
<evidence type="ECO:0000313" key="2">
    <source>
        <dbReference type="EMBL" id="EHN58614.1"/>
    </source>
</evidence>
<dbReference type="OrthoDB" id="72299at2"/>
<organism evidence="2 3">
    <name type="scientific">Oenococcus kitaharae DSM 17330</name>
    <dbReference type="NCBI Taxonomy" id="1045004"/>
    <lineage>
        <taxon>Bacteria</taxon>
        <taxon>Bacillati</taxon>
        <taxon>Bacillota</taxon>
        <taxon>Bacilli</taxon>
        <taxon>Lactobacillales</taxon>
        <taxon>Lactobacillaceae</taxon>
        <taxon>Oenococcus</taxon>
    </lineage>
</organism>
<dbReference type="Proteomes" id="UP000004959">
    <property type="component" value="Chromosome"/>
</dbReference>
<dbReference type="eggNOG" id="COG0457">
    <property type="taxonomic scope" value="Bacteria"/>
</dbReference>
<name>G9WHP0_9LACO</name>
<evidence type="ECO:0000313" key="3">
    <source>
        <dbReference type="Proteomes" id="UP000004959"/>
    </source>
</evidence>